<dbReference type="OrthoDB" id="25872at2759"/>
<evidence type="ECO:0000256" key="6">
    <source>
        <dbReference type="ARBA" id="ARBA00022816"/>
    </source>
</evidence>
<dbReference type="PANTHER" id="PTHR10662:SF22">
    <property type="entry name" value="NUCLEAR RNA EXPORT FACTOR 1"/>
    <property type="match status" value="1"/>
</dbReference>
<accession>A0A166M7N8</accession>
<dbReference type="GO" id="GO:0005634">
    <property type="term" value="C:nucleus"/>
    <property type="evidence" value="ECO:0007669"/>
    <property type="project" value="UniProtKB-SubCell"/>
</dbReference>
<comment type="subcellular location">
    <subcellularLocation>
        <location evidence="1">Nucleus</location>
    </subcellularLocation>
</comment>
<dbReference type="InterPro" id="IPR032710">
    <property type="entry name" value="NTF2-like_dom_sf"/>
</dbReference>
<dbReference type="Gene3D" id="3.10.450.50">
    <property type="match status" value="1"/>
</dbReference>
<dbReference type="GO" id="GO:0016973">
    <property type="term" value="P:poly(A)+ mRNA export from nucleus"/>
    <property type="evidence" value="ECO:0007669"/>
    <property type="project" value="TreeGrafter"/>
</dbReference>
<feature type="compositionally biased region" description="Basic and acidic residues" evidence="8">
    <location>
        <begin position="26"/>
        <end position="39"/>
    </location>
</feature>
<dbReference type="Pfam" id="PF22602">
    <property type="entry name" value="NXF_NTF2"/>
    <property type="match status" value="1"/>
</dbReference>
<dbReference type="PROSITE" id="PS51281">
    <property type="entry name" value="TAP_C"/>
    <property type="match status" value="1"/>
</dbReference>
<keyword evidence="4" id="KW-0433">Leucine-rich repeat</keyword>
<dbReference type="PANTHER" id="PTHR10662">
    <property type="entry name" value="NUCLEAR RNA EXPORT FACTOR"/>
    <property type="match status" value="1"/>
</dbReference>
<dbReference type="InterPro" id="IPR005637">
    <property type="entry name" value="TAP_C_dom"/>
</dbReference>
<dbReference type="Gene3D" id="3.80.10.10">
    <property type="entry name" value="Ribonuclease Inhibitor"/>
    <property type="match status" value="1"/>
</dbReference>
<dbReference type="PROSITE" id="PS50177">
    <property type="entry name" value="NTF2_DOMAIN"/>
    <property type="match status" value="1"/>
</dbReference>
<evidence type="ECO:0000256" key="4">
    <source>
        <dbReference type="ARBA" id="ARBA00022614"/>
    </source>
</evidence>
<feature type="domain" description="TAP-C" evidence="10">
    <location>
        <begin position="572"/>
        <end position="623"/>
    </location>
</feature>
<keyword evidence="7" id="KW-0539">Nucleus</keyword>
<dbReference type="InterPro" id="IPR030217">
    <property type="entry name" value="NXF_fam"/>
</dbReference>
<sequence length="623" mass="67409">MFSSPTPAPGSRTVANKALRSAGLIQKDERMRDATDKPGGRKGPSKIKSHRPRAIDAYKGESSRPGPSRSAMLAGRMSAPSSADPVSIRGAASRGGLSLAERLRKAASTGSGPHVRGVSSRVTTVNTKALDVWRDFVNRRWNADARFLNLENMLSDEGLKKANLLPPGAPGGSPKEAAVIFKLASQLKPEVQTISLANNNISSGQIISTISHYLPNLANLSLQDNNLRTWRDIDYISGRRGKLEHLKELVLIGNPVRELEMKNGRGENYKSEVARRFSSLSLLDQEAVAGISFDAPGPSTLSEPSVPRGPAPTTFPAEMGPSFITGIEGSIVGSFLMRFFPTFDTGRETLVHAYHPGATFSFSANTNIPARARIQGFHYSKEMPHQRHLEWPTWLNGGSGGSRNLDRMGGSVAKLTTTLHVGAAEALKSMMALPRTQHDVAGAPEKFCVDAWPVGQGEAMQLFISVHGQFVELPTQGIRSFDRSFVLAPAPEGSPCVASFIHIGRLYTNLIYSAKLNGWDVQILSDQLAVRGYSSHEAWKPGPMLVQAPPAGPGLSAKGQAQMKQDLSAIDERQGPFVTQICQRTGLTVKYAMDCLQNNGWDQDRAMANFEQVKGNLPPDAFL</sequence>
<evidence type="ECO:0000256" key="8">
    <source>
        <dbReference type="SAM" id="MobiDB-lite"/>
    </source>
</evidence>
<keyword evidence="3" id="KW-0813">Transport</keyword>
<feature type="region of interest" description="Disordered" evidence="8">
    <location>
        <begin position="1"/>
        <end position="90"/>
    </location>
</feature>
<dbReference type="InterPro" id="IPR002075">
    <property type="entry name" value="NTF2_dom"/>
</dbReference>
<feature type="domain" description="NTF2" evidence="9">
    <location>
        <begin position="331"/>
        <end position="530"/>
    </location>
</feature>
<protein>
    <submittedName>
        <fullName evidence="11">NTF2-like protein</fullName>
    </submittedName>
</protein>
<dbReference type="SUPFAM" id="SSF54427">
    <property type="entry name" value="NTF2-like"/>
    <property type="match status" value="1"/>
</dbReference>
<evidence type="ECO:0000313" key="11">
    <source>
        <dbReference type="EMBL" id="KZP23723.1"/>
    </source>
</evidence>
<feature type="compositionally biased region" description="Basic residues" evidence="8">
    <location>
        <begin position="43"/>
        <end position="52"/>
    </location>
</feature>
<dbReference type="SUPFAM" id="SSF46934">
    <property type="entry name" value="UBA-like"/>
    <property type="match status" value="1"/>
</dbReference>
<evidence type="ECO:0000256" key="1">
    <source>
        <dbReference type="ARBA" id="ARBA00004123"/>
    </source>
</evidence>
<dbReference type="Pfam" id="PF03943">
    <property type="entry name" value="TAP_C"/>
    <property type="match status" value="1"/>
</dbReference>
<dbReference type="Proteomes" id="UP000076532">
    <property type="component" value="Unassembled WGS sequence"/>
</dbReference>
<dbReference type="InterPro" id="IPR009060">
    <property type="entry name" value="UBA-like_sf"/>
</dbReference>
<dbReference type="CDD" id="cd14342">
    <property type="entry name" value="UBA_TAP-C"/>
    <property type="match status" value="1"/>
</dbReference>
<organism evidence="11 12">
    <name type="scientific">Athelia psychrophila</name>
    <dbReference type="NCBI Taxonomy" id="1759441"/>
    <lineage>
        <taxon>Eukaryota</taxon>
        <taxon>Fungi</taxon>
        <taxon>Dikarya</taxon>
        <taxon>Basidiomycota</taxon>
        <taxon>Agaricomycotina</taxon>
        <taxon>Agaricomycetes</taxon>
        <taxon>Agaricomycetidae</taxon>
        <taxon>Atheliales</taxon>
        <taxon>Atheliaceae</taxon>
        <taxon>Athelia</taxon>
    </lineage>
</organism>
<proteinExistence type="inferred from homology"/>
<gene>
    <name evidence="11" type="ORF">FIBSPDRAFT_910073</name>
</gene>
<evidence type="ECO:0000256" key="5">
    <source>
        <dbReference type="ARBA" id="ARBA00022737"/>
    </source>
</evidence>
<evidence type="ECO:0000256" key="3">
    <source>
        <dbReference type="ARBA" id="ARBA00022448"/>
    </source>
</evidence>
<dbReference type="AlphaFoldDB" id="A0A166M7N8"/>
<dbReference type="SMART" id="SM00804">
    <property type="entry name" value="TAP_C"/>
    <property type="match status" value="1"/>
</dbReference>
<name>A0A166M7N8_9AGAM</name>
<dbReference type="InterPro" id="IPR018222">
    <property type="entry name" value="Nuclear_transport_factor_2_euk"/>
</dbReference>
<dbReference type="Gene3D" id="1.10.8.10">
    <property type="entry name" value="DNA helicase RuvA subunit, C-terminal domain"/>
    <property type="match status" value="1"/>
</dbReference>
<dbReference type="InterPro" id="IPR032675">
    <property type="entry name" value="LRR_dom_sf"/>
</dbReference>
<evidence type="ECO:0000259" key="9">
    <source>
        <dbReference type="PROSITE" id="PS50177"/>
    </source>
</evidence>
<dbReference type="EMBL" id="KV417530">
    <property type="protein sequence ID" value="KZP23723.1"/>
    <property type="molecule type" value="Genomic_DNA"/>
</dbReference>
<dbReference type="GO" id="GO:0003723">
    <property type="term" value="F:RNA binding"/>
    <property type="evidence" value="ECO:0007669"/>
    <property type="project" value="TreeGrafter"/>
</dbReference>
<keyword evidence="12" id="KW-1185">Reference proteome</keyword>
<evidence type="ECO:0000259" key="10">
    <source>
        <dbReference type="PROSITE" id="PS51281"/>
    </source>
</evidence>
<dbReference type="SUPFAM" id="SSF52058">
    <property type="entry name" value="L domain-like"/>
    <property type="match status" value="1"/>
</dbReference>
<evidence type="ECO:0000256" key="7">
    <source>
        <dbReference type="ARBA" id="ARBA00023242"/>
    </source>
</evidence>
<keyword evidence="5" id="KW-0677">Repeat</keyword>
<feature type="compositionally biased region" description="Basic and acidic residues" evidence="8">
    <location>
        <begin position="53"/>
        <end position="62"/>
    </location>
</feature>
<evidence type="ECO:0000313" key="12">
    <source>
        <dbReference type="Proteomes" id="UP000076532"/>
    </source>
</evidence>
<keyword evidence="6" id="KW-0509">mRNA transport</keyword>
<dbReference type="STRING" id="436010.A0A166M7N8"/>
<evidence type="ECO:0000256" key="2">
    <source>
        <dbReference type="ARBA" id="ARBA00009285"/>
    </source>
</evidence>
<reference evidence="11 12" key="1">
    <citation type="journal article" date="2016" name="Mol. Biol. Evol.">
        <title>Comparative Genomics of Early-Diverging Mushroom-Forming Fungi Provides Insights into the Origins of Lignocellulose Decay Capabilities.</title>
        <authorList>
            <person name="Nagy L.G."/>
            <person name="Riley R."/>
            <person name="Tritt A."/>
            <person name="Adam C."/>
            <person name="Daum C."/>
            <person name="Floudas D."/>
            <person name="Sun H."/>
            <person name="Yadav J.S."/>
            <person name="Pangilinan J."/>
            <person name="Larsson K.H."/>
            <person name="Matsuura K."/>
            <person name="Barry K."/>
            <person name="Labutti K."/>
            <person name="Kuo R."/>
            <person name="Ohm R.A."/>
            <person name="Bhattacharya S.S."/>
            <person name="Shirouzu T."/>
            <person name="Yoshinaga Y."/>
            <person name="Martin F.M."/>
            <person name="Grigoriev I.V."/>
            <person name="Hibbett D.S."/>
        </authorList>
    </citation>
    <scope>NUCLEOTIDE SEQUENCE [LARGE SCALE GENOMIC DNA]</scope>
    <source>
        <strain evidence="11 12">CBS 109695</strain>
    </source>
</reference>
<comment type="similarity">
    <text evidence="2">Belongs to the NXF family.</text>
</comment>